<dbReference type="AlphaFoldDB" id="A0A4R1BI19"/>
<evidence type="ECO:0000256" key="1">
    <source>
        <dbReference type="ARBA" id="ARBA00008791"/>
    </source>
</evidence>
<dbReference type="Pfam" id="PF00582">
    <property type="entry name" value="Usp"/>
    <property type="match status" value="2"/>
</dbReference>
<evidence type="ECO:0000259" key="2">
    <source>
        <dbReference type="Pfam" id="PF00582"/>
    </source>
</evidence>
<dbReference type="InterPro" id="IPR006016">
    <property type="entry name" value="UspA"/>
</dbReference>
<accession>A0A4R1BI19</accession>
<keyword evidence="4" id="KW-1185">Reference proteome</keyword>
<dbReference type="RefSeq" id="WP_132691157.1">
    <property type="nucleotide sequence ID" value="NZ_SKBU01000015.1"/>
</dbReference>
<dbReference type="InterPro" id="IPR014729">
    <property type="entry name" value="Rossmann-like_a/b/a_fold"/>
</dbReference>
<comment type="similarity">
    <text evidence="1">Belongs to the universal stress protein A family.</text>
</comment>
<dbReference type="PANTHER" id="PTHR46268">
    <property type="entry name" value="STRESS RESPONSE PROTEIN NHAX"/>
    <property type="match status" value="1"/>
</dbReference>
<name>A0A4R1BI19_9ACTN</name>
<dbReference type="PRINTS" id="PR01438">
    <property type="entry name" value="UNVRSLSTRESS"/>
</dbReference>
<dbReference type="PANTHER" id="PTHR46268:SF6">
    <property type="entry name" value="UNIVERSAL STRESS PROTEIN UP12"/>
    <property type="match status" value="1"/>
</dbReference>
<protein>
    <submittedName>
        <fullName evidence="3">Universal stress protein</fullName>
    </submittedName>
</protein>
<gene>
    <name evidence="3" type="ORF">E0L93_09210</name>
</gene>
<dbReference type="Proteomes" id="UP000295244">
    <property type="component" value="Unassembled WGS sequence"/>
</dbReference>
<organism evidence="3 4">
    <name type="scientific">Rubrobacter taiwanensis</name>
    <dbReference type="NCBI Taxonomy" id="185139"/>
    <lineage>
        <taxon>Bacteria</taxon>
        <taxon>Bacillati</taxon>
        <taxon>Actinomycetota</taxon>
        <taxon>Rubrobacteria</taxon>
        <taxon>Rubrobacterales</taxon>
        <taxon>Rubrobacteraceae</taxon>
        <taxon>Rubrobacter</taxon>
    </lineage>
</organism>
<dbReference type="OrthoDB" id="6174426at2"/>
<evidence type="ECO:0000313" key="3">
    <source>
        <dbReference type="EMBL" id="TCJ16881.1"/>
    </source>
</evidence>
<feature type="domain" description="UspA" evidence="2">
    <location>
        <begin position="151"/>
        <end position="288"/>
    </location>
</feature>
<feature type="domain" description="UspA" evidence="2">
    <location>
        <begin position="1"/>
        <end position="140"/>
    </location>
</feature>
<reference evidence="3 4" key="1">
    <citation type="submission" date="2019-03" db="EMBL/GenBank/DDBJ databases">
        <title>Whole genome sequence of a novel Rubrobacter taiwanensis strain, isolated from Yellowstone National Park.</title>
        <authorList>
            <person name="Freed S."/>
            <person name="Ramaley R.F."/>
            <person name="Kyndt J.A."/>
        </authorList>
    </citation>
    <scope>NUCLEOTIDE SEQUENCE [LARGE SCALE GENOMIC DNA]</scope>
    <source>
        <strain evidence="3 4">Yellowstone</strain>
    </source>
</reference>
<sequence>MFGRILVAVDGSEASDKALRRSIQGARILGKELHLISVSERSAFFGAFGGGGEEENLFRRGIERVLERERAIAEAAGVEIAGVHIFEGNAAEEIVRHAEETGYDYIVLGRRGEGLAMRFRLGSTTHKVVTYAPCPVVVVPRREDPESDLGRILVAVDGSESSDKALARAIELAAAWGRSLHVVAVAERLPAYVTTSGEADVATEHQRRNLSRVLEKAGDRARASGVEVEATHLLDGNPADAIVGLAEKMGYDFIVLGRRGQGLSRRFRLGSTTHKVISYAPCMVVVVPRRDPPRPDS</sequence>
<dbReference type="InterPro" id="IPR006015">
    <property type="entry name" value="Universal_stress_UspA"/>
</dbReference>
<dbReference type="Gene3D" id="3.40.50.620">
    <property type="entry name" value="HUPs"/>
    <property type="match status" value="2"/>
</dbReference>
<comment type="caution">
    <text evidence="3">The sequence shown here is derived from an EMBL/GenBank/DDBJ whole genome shotgun (WGS) entry which is preliminary data.</text>
</comment>
<dbReference type="CDD" id="cd00293">
    <property type="entry name" value="USP-like"/>
    <property type="match status" value="2"/>
</dbReference>
<evidence type="ECO:0000313" key="4">
    <source>
        <dbReference type="Proteomes" id="UP000295244"/>
    </source>
</evidence>
<proteinExistence type="inferred from homology"/>
<dbReference type="EMBL" id="SKBU01000015">
    <property type="protein sequence ID" value="TCJ16881.1"/>
    <property type="molecule type" value="Genomic_DNA"/>
</dbReference>
<dbReference type="SUPFAM" id="SSF52402">
    <property type="entry name" value="Adenine nucleotide alpha hydrolases-like"/>
    <property type="match status" value="2"/>
</dbReference>